<dbReference type="InterPro" id="IPR036942">
    <property type="entry name" value="Beta-barrel_TonB_sf"/>
</dbReference>
<gene>
    <name evidence="10" type="ORF">K4G66_02195</name>
</gene>
<evidence type="ECO:0000256" key="5">
    <source>
        <dbReference type="ARBA" id="ARBA00023136"/>
    </source>
</evidence>
<evidence type="ECO:0000256" key="7">
    <source>
        <dbReference type="PROSITE-ProRule" id="PRU01360"/>
    </source>
</evidence>
<dbReference type="Gene3D" id="3.55.50.30">
    <property type="match status" value="1"/>
</dbReference>
<evidence type="ECO:0000256" key="4">
    <source>
        <dbReference type="ARBA" id="ARBA00022692"/>
    </source>
</evidence>
<dbReference type="InterPro" id="IPR023996">
    <property type="entry name" value="TonB-dep_OMP_SusC/RagA"/>
</dbReference>
<dbReference type="Gene3D" id="2.40.170.20">
    <property type="entry name" value="TonB-dependent receptor, beta-barrel domain"/>
    <property type="match status" value="1"/>
</dbReference>
<keyword evidence="4 7" id="KW-0812">Transmembrane</keyword>
<reference evidence="10" key="2">
    <citation type="journal article" date="2024" name="Antonie Van Leeuwenhoek">
        <title>Roseihalotalea indica gen. nov., sp. nov., a halophilic Bacteroidetes from mesopelagic Southwest Indian Ocean with higher carbohydrate metabolic potential.</title>
        <authorList>
            <person name="Chen B."/>
            <person name="Zhang M."/>
            <person name="Lin D."/>
            <person name="Ye J."/>
            <person name="Tang K."/>
        </authorList>
    </citation>
    <scope>NUCLEOTIDE SEQUENCE</scope>
    <source>
        <strain evidence="10">TK19036</strain>
    </source>
</reference>
<proteinExistence type="inferred from homology"/>
<reference evidence="10" key="1">
    <citation type="journal article" date="2023" name="Comput. Struct. Biotechnol. J.">
        <title>Discovery of a novel marine Bacteroidetes with a rich repertoire of carbohydrate-active enzymes.</title>
        <authorList>
            <person name="Chen B."/>
            <person name="Liu G."/>
            <person name="Chen Q."/>
            <person name="Wang H."/>
            <person name="Liu L."/>
            <person name="Tang K."/>
        </authorList>
    </citation>
    <scope>NUCLEOTIDE SEQUENCE</scope>
    <source>
        <strain evidence="10">TK19036</strain>
    </source>
</reference>
<accession>A0AA49GPH6</accession>
<evidence type="ECO:0000256" key="3">
    <source>
        <dbReference type="ARBA" id="ARBA00022452"/>
    </source>
</evidence>
<keyword evidence="2 7" id="KW-0813">Transport</keyword>
<protein>
    <submittedName>
        <fullName evidence="10">SusC/RagA family TonB-linked outer membrane protein</fullName>
    </submittedName>
</protein>
<keyword evidence="8" id="KW-0732">Signal</keyword>
<feature type="chain" id="PRO_5041249253" evidence="8">
    <location>
        <begin position="33"/>
        <end position="1178"/>
    </location>
</feature>
<organism evidence="10">
    <name type="scientific">Roseihalotalea indica</name>
    <dbReference type="NCBI Taxonomy" id="2867963"/>
    <lineage>
        <taxon>Bacteria</taxon>
        <taxon>Pseudomonadati</taxon>
        <taxon>Bacteroidota</taxon>
        <taxon>Cytophagia</taxon>
        <taxon>Cytophagales</taxon>
        <taxon>Catalimonadaceae</taxon>
        <taxon>Roseihalotalea</taxon>
    </lineage>
</organism>
<keyword evidence="6 7" id="KW-0998">Cell outer membrane</keyword>
<dbReference type="Gene3D" id="2.60.40.1120">
    <property type="entry name" value="Carboxypeptidase-like, regulatory domain"/>
    <property type="match status" value="1"/>
</dbReference>
<dbReference type="Pfam" id="PF07715">
    <property type="entry name" value="Plug"/>
    <property type="match status" value="1"/>
</dbReference>
<evidence type="ECO:0000256" key="6">
    <source>
        <dbReference type="ARBA" id="ARBA00023237"/>
    </source>
</evidence>
<dbReference type="SUPFAM" id="SSF56935">
    <property type="entry name" value="Porins"/>
    <property type="match status" value="1"/>
</dbReference>
<name>A0AA49GPH6_9BACT</name>
<comment type="subcellular location">
    <subcellularLocation>
        <location evidence="1 7">Cell outer membrane</location>
        <topology evidence="1 7">Multi-pass membrane protein</topology>
    </subcellularLocation>
</comment>
<dbReference type="InterPro" id="IPR023997">
    <property type="entry name" value="TonB-dep_OMP_SusC/RagA_CS"/>
</dbReference>
<dbReference type="EMBL" id="CP120682">
    <property type="protein sequence ID" value="WKN37519.1"/>
    <property type="molecule type" value="Genomic_DNA"/>
</dbReference>
<dbReference type="AlphaFoldDB" id="A0AA49GPH6"/>
<evidence type="ECO:0000313" key="10">
    <source>
        <dbReference type="EMBL" id="WKN37519.1"/>
    </source>
</evidence>
<dbReference type="InterPro" id="IPR008969">
    <property type="entry name" value="CarboxyPept-like_regulatory"/>
</dbReference>
<dbReference type="InterPro" id="IPR037066">
    <property type="entry name" value="Plug_dom_sf"/>
</dbReference>
<keyword evidence="3 7" id="KW-1134">Transmembrane beta strand</keyword>
<feature type="signal peptide" evidence="8">
    <location>
        <begin position="1"/>
        <end position="32"/>
    </location>
</feature>
<dbReference type="NCBIfam" id="TIGR04056">
    <property type="entry name" value="OMP_RagA_SusC"/>
    <property type="match status" value="1"/>
</dbReference>
<dbReference type="SMART" id="SM00965">
    <property type="entry name" value="STN"/>
    <property type="match status" value="1"/>
</dbReference>
<dbReference type="Pfam" id="PF13715">
    <property type="entry name" value="CarbopepD_reg_2"/>
    <property type="match status" value="1"/>
</dbReference>
<dbReference type="InterPro" id="IPR039426">
    <property type="entry name" value="TonB-dep_rcpt-like"/>
</dbReference>
<dbReference type="Gene3D" id="2.170.130.10">
    <property type="entry name" value="TonB-dependent receptor, plug domain"/>
    <property type="match status" value="1"/>
</dbReference>
<dbReference type="InterPro" id="IPR012910">
    <property type="entry name" value="Plug_dom"/>
</dbReference>
<dbReference type="FunFam" id="2.60.40.1120:FF:000003">
    <property type="entry name" value="Outer membrane protein Omp121"/>
    <property type="match status" value="1"/>
</dbReference>
<evidence type="ECO:0000256" key="8">
    <source>
        <dbReference type="SAM" id="SignalP"/>
    </source>
</evidence>
<dbReference type="Pfam" id="PF07660">
    <property type="entry name" value="STN"/>
    <property type="match status" value="1"/>
</dbReference>
<dbReference type="InterPro" id="IPR011662">
    <property type="entry name" value="Secretin/TonB_short_N"/>
</dbReference>
<evidence type="ECO:0000259" key="9">
    <source>
        <dbReference type="SMART" id="SM00965"/>
    </source>
</evidence>
<feature type="domain" description="Secretin/TonB short N-terminal" evidence="9">
    <location>
        <begin position="70"/>
        <end position="121"/>
    </location>
</feature>
<dbReference type="GO" id="GO:0009279">
    <property type="term" value="C:cell outer membrane"/>
    <property type="evidence" value="ECO:0007669"/>
    <property type="project" value="UniProtKB-SubCell"/>
</dbReference>
<evidence type="ECO:0000256" key="1">
    <source>
        <dbReference type="ARBA" id="ARBA00004571"/>
    </source>
</evidence>
<sequence>MKLLYLKSLTHRFNIIRLGLIMLLLQPPLTSAWATSGDTQLNPKEVRVNIELRKANLTQALDQLQQLTEFNFIYDPDITGNYTNVTLIRDNATLHDILEELLMNTSLSFQYKNNNIIISERINRSNKATSQVLNIRGTVTDAYNGEPLPGVNVLIKGTTQGTITDISGNYTIVADEQDVLTYSFVGYMTQEVAVGGQTEINVSMNASAEELSEIVVTALGVERETKALGYAIQEVQGEELVKARETNLVNSLSGKVAGVQITNSSTTIGGSARITIRGESSLDINANQPLFVVDGIPISNQVVGASGSGTQETDYGNAAGEINPDDVASISVLKGPAAAALYGSRAANGAIIITTKSGKGRKGLGISVNSNATFETPLMLPDWQNVYGQGNNGQFAFADGSGSGIADGVDESWGPRMDGQLIPQFDSPRDVAGFRGGDLNAPADSEIIPTPWTAQPDNINDFFQTGITLSNNVAISSSSEKGNIRFSWTNLDQKGMTPNTDLIRNTLALNGGMKLSDKLDVNTSVNYIRSQSDNRPSISYGTESLMYLWIWYGRQINTANLRNYWQPGLEGIQQFNYNYNYHDNPYFNVYENTNGQAKDRIIGNVSATYRFTDELSLMVRTGTDLYNELRDKKRAYSTQRFPLGMYREDDIYFNEMNSDFLLTYENNFQQDLDVRVSFGGNQMRQQQRFQQTVAPQLLIPNLYNFSNSAVDLTISESDYEKRINSFYGLASIGYKNVVFLDVTGRNDWSSTLPKENNSYFYPSVTLSTIVSDIFNLPEPFAFAKIRAAYAEVGNDTSPYRLFNVYDNATPFGSYQAKQESSVLNNNELRPERTKSYEIGTDLRFLQGRLGIDFTYYDNITHDQILPISLDRSTGYTSRIINAGKIQNHGIELMVHGSPLLTENGLNWDINVNFTRNRSKVLELHPDIDAYTLVGLDDERVVQVREGDQMGAMYGYGFARVEDESSPYFGQIIHSATGLPTLGSSLEYQGNYNPNWMMGIQNTLSYRGLSLGFLFDIRQGGIVFSKTKTIGSTSGQLQETLYGRENGYDLSDPANGIVSPGVIENEDGTYRPNDVKVASRDWHYNYYDRDNADANKYDASYVKLREVKLGYTLPSKLFTRLPFSNVNISVVGRNLLLWTENPHFDPETMGMSGGTLKPGVEMMAYPSARSVGFNLSFNL</sequence>
<comment type="similarity">
    <text evidence="7">Belongs to the TonB-dependent receptor family.</text>
</comment>
<keyword evidence="5 7" id="KW-0472">Membrane</keyword>
<dbReference type="NCBIfam" id="TIGR04057">
    <property type="entry name" value="SusC_RagA_signa"/>
    <property type="match status" value="1"/>
</dbReference>
<dbReference type="PROSITE" id="PS52016">
    <property type="entry name" value="TONB_DEPENDENT_REC_3"/>
    <property type="match status" value="1"/>
</dbReference>
<dbReference type="SUPFAM" id="SSF49464">
    <property type="entry name" value="Carboxypeptidase regulatory domain-like"/>
    <property type="match status" value="1"/>
</dbReference>
<evidence type="ECO:0000256" key="2">
    <source>
        <dbReference type="ARBA" id="ARBA00022448"/>
    </source>
</evidence>